<dbReference type="RefSeq" id="WP_024767768.1">
    <property type="nucleotide sequence ID" value="NZ_CAMIIC010000074.1"/>
</dbReference>
<dbReference type="EMBL" id="CP049140">
    <property type="protein sequence ID" value="QIE86172.1"/>
    <property type="molecule type" value="Genomic_DNA"/>
</dbReference>
<accession>A0A6G6IT48</accession>
<dbReference type="KEGG" id="pnt:G5B91_07805"/>
<dbReference type="Proteomes" id="UP000501063">
    <property type="component" value="Chromosome"/>
</dbReference>
<gene>
    <name evidence="2" type="ORF">G5B91_07805</name>
    <name evidence="1" type="ORF">I5I61_26635</name>
</gene>
<name>A0A6G6IT48_PSENT</name>
<protein>
    <submittedName>
        <fullName evidence="2">Uncharacterized protein</fullName>
    </submittedName>
</protein>
<evidence type="ECO:0000313" key="2">
    <source>
        <dbReference type="EMBL" id="QIE86172.1"/>
    </source>
</evidence>
<proteinExistence type="predicted"/>
<reference evidence="1 4" key="2">
    <citation type="submission" date="2020-11" db="EMBL/GenBank/DDBJ databases">
        <title>Enhanced detection system for hospital associated transmission using whole genome sequencing surveillance.</title>
        <authorList>
            <person name="Harrison L.H."/>
            <person name="Van Tyne D."/>
            <person name="Marsh J.W."/>
            <person name="Griffith M.P."/>
            <person name="Snyder D.J."/>
            <person name="Cooper V.S."/>
            <person name="Mustapha M."/>
        </authorList>
    </citation>
    <scope>NUCLEOTIDE SEQUENCE [LARGE SCALE GENOMIC DNA]</scope>
    <source>
        <strain evidence="1 4">PSA00705</strain>
    </source>
</reference>
<evidence type="ECO:0000313" key="3">
    <source>
        <dbReference type="Proteomes" id="UP000501063"/>
    </source>
</evidence>
<dbReference type="Proteomes" id="UP000608450">
    <property type="component" value="Unassembled WGS sequence"/>
</dbReference>
<sequence length="90" mass="9577">MVKTYAVCRIDGLIELHDEHPGDGYFALAVGDSAELRRVIDLSADPIAGLAWRVPGVRAGAEPRANLGAIARYIRDLSTHDAPGVRALGV</sequence>
<organism evidence="2 3">
    <name type="scientific">Pseudomonas nitroreducens</name>
    <dbReference type="NCBI Taxonomy" id="46680"/>
    <lineage>
        <taxon>Bacteria</taxon>
        <taxon>Pseudomonadati</taxon>
        <taxon>Pseudomonadota</taxon>
        <taxon>Gammaproteobacteria</taxon>
        <taxon>Pseudomonadales</taxon>
        <taxon>Pseudomonadaceae</taxon>
        <taxon>Pseudomonas</taxon>
    </lineage>
</organism>
<reference evidence="2 3" key="1">
    <citation type="submission" date="2020-02" db="EMBL/GenBank/DDBJ databases">
        <title>Integrative conjugative elements (ICEs) and plasmids drive adaptation of Pseudomonas nitroreducens strain HBP1 to wastewater environment.</title>
        <authorList>
            <person name="Sentchilo V."/>
            <person name="Carraro N."/>
            <person name="Bertelli C."/>
            <person name="van der Meer J.R."/>
        </authorList>
    </citation>
    <scope>NUCLEOTIDE SEQUENCE [LARGE SCALE GENOMIC DNA]</scope>
    <source>
        <strain evidence="2 3">HBP1</strain>
    </source>
</reference>
<dbReference type="EMBL" id="JADTFC010000097">
    <property type="protein sequence ID" value="MBG6291048.1"/>
    <property type="molecule type" value="Genomic_DNA"/>
</dbReference>
<evidence type="ECO:0000313" key="1">
    <source>
        <dbReference type="EMBL" id="MBG6291048.1"/>
    </source>
</evidence>
<dbReference type="AlphaFoldDB" id="A0A6G6IT48"/>
<keyword evidence="4" id="KW-1185">Reference proteome</keyword>
<evidence type="ECO:0000313" key="4">
    <source>
        <dbReference type="Proteomes" id="UP000608450"/>
    </source>
</evidence>